<name>A0A266LNP3_PSEFR</name>
<accession>A0A266LNP3</accession>
<proteinExistence type="predicted"/>
<evidence type="ECO:0000313" key="2">
    <source>
        <dbReference type="Proteomes" id="UP000216113"/>
    </source>
</evidence>
<gene>
    <name evidence="1" type="ORF">CJF43_21635</name>
</gene>
<reference evidence="1 2" key="1">
    <citation type="submission" date="2017-08" db="EMBL/GenBank/DDBJ databases">
        <title>Genomic and metabolic characterisation of spoilage-associated Pseudomonas species.</title>
        <authorList>
            <person name="Stanborough T."/>
            <person name="Fegan N."/>
            <person name="Powell S.M."/>
            <person name="Singh T."/>
            <person name="Tamplin M.L."/>
            <person name="Chandry P.S."/>
        </authorList>
    </citation>
    <scope>NUCLEOTIDE SEQUENCE [LARGE SCALE GENOMIC DNA]</scope>
    <source>
        <strain evidence="1 2">F1820</strain>
    </source>
</reference>
<dbReference type="EMBL" id="NQKL01000024">
    <property type="protein sequence ID" value="OZY39669.1"/>
    <property type="molecule type" value="Genomic_DNA"/>
</dbReference>
<comment type="caution">
    <text evidence="1">The sequence shown here is derived from an EMBL/GenBank/DDBJ whole genome shotgun (WGS) entry which is preliminary data.</text>
</comment>
<dbReference type="Proteomes" id="UP000216113">
    <property type="component" value="Unassembled WGS sequence"/>
</dbReference>
<organism evidence="1 2">
    <name type="scientific">Pseudomonas fragi</name>
    <dbReference type="NCBI Taxonomy" id="296"/>
    <lineage>
        <taxon>Bacteria</taxon>
        <taxon>Pseudomonadati</taxon>
        <taxon>Pseudomonadota</taxon>
        <taxon>Gammaproteobacteria</taxon>
        <taxon>Pseudomonadales</taxon>
        <taxon>Pseudomonadaceae</taxon>
        <taxon>Pseudomonas</taxon>
    </lineage>
</organism>
<sequence>MSQSLIATHQYAGLFLGYSFVPTLFGIKKTQHETLILLNEKNILSYEMNKTLNKTLKRKKMRGEI</sequence>
<protein>
    <submittedName>
        <fullName evidence="1">Uncharacterized protein</fullName>
    </submittedName>
</protein>
<dbReference type="AlphaFoldDB" id="A0A266LNP3"/>
<evidence type="ECO:0000313" key="1">
    <source>
        <dbReference type="EMBL" id="OZY39669.1"/>
    </source>
</evidence>